<dbReference type="PANTHER" id="PTHR33452:SF1">
    <property type="entry name" value="INNER MEMBRANE PROTEIN YPHA-RELATED"/>
    <property type="match status" value="1"/>
</dbReference>
<feature type="compositionally biased region" description="Polar residues" evidence="7">
    <location>
        <begin position="96"/>
        <end position="106"/>
    </location>
</feature>
<comment type="caution">
    <text evidence="9">The sequence shown here is derived from an EMBL/GenBank/DDBJ whole genome shotgun (WGS) entry which is preliminary data.</text>
</comment>
<name>A0ABW1JXJ3_9NOCA</name>
<feature type="transmembrane region" description="Helical" evidence="8">
    <location>
        <begin position="300"/>
        <end position="322"/>
    </location>
</feature>
<keyword evidence="3" id="KW-1003">Cell membrane</keyword>
<feature type="compositionally biased region" description="Basic and acidic residues" evidence="7">
    <location>
        <begin position="1"/>
        <end position="16"/>
    </location>
</feature>
<reference evidence="10" key="1">
    <citation type="journal article" date="2019" name="Int. J. Syst. Evol. Microbiol.">
        <title>The Global Catalogue of Microorganisms (GCM) 10K type strain sequencing project: providing services to taxonomists for standard genome sequencing and annotation.</title>
        <authorList>
            <consortium name="The Broad Institute Genomics Platform"/>
            <consortium name="The Broad Institute Genome Sequencing Center for Infectious Disease"/>
            <person name="Wu L."/>
            <person name="Ma J."/>
        </authorList>
    </citation>
    <scope>NUCLEOTIDE SEQUENCE [LARGE SCALE GENOMIC DNA]</scope>
    <source>
        <strain evidence="10">CCUG 36956</strain>
    </source>
</reference>
<keyword evidence="6 8" id="KW-0472">Membrane</keyword>
<comment type="similarity">
    <text evidence="2">Belongs to the DoxX family.</text>
</comment>
<feature type="region of interest" description="Disordered" evidence="7">
    <location>
        <begin position="1"/>
        <end position="137"/>
    </location>
</feature>
<dbReference type="Proteomes" id="UP001596223">
    <property type="component" value="Unassembled WGS sequence"/>
</dbReference>
<proteinExistence type="inferred from homology"/>
<evidence type="ECO:0000256" key="2">
    <source>
        <dbReference type="ARBA" id="ARBA00006679"/>
    </source>
</evidence>
<organism evidence="9 10">
    <name type="scientific">Nocardia lasii</name>
    <dbReference type="NCBI Taxonomy" id="1616107"/>
    <lineage>
        <taxon>Bacteria</taxon>
        <taxon>Bacillati</taxon>
        <taxon>Actinomycetota</taxon>
        <taxon>Actinomycetes</taxon>
        <taxon>Mycobacteriales</taxon>
        <taxon>Nocardiaceae</taxon>
        <taxon>Nocardia</taxon>
    </lineage>
</organism>
<evidence type="ECO:0000256" key="5">
    <source>
        <dbReference type="ARBA" id="ARBA00022989"/>
    </source>
</evidence>
<dbReference type="InterPro" id="IPR032808">
    <property type="entry name" value="DoxX"/>
</dbReference>
<feature type="transmembrane region" description="Helical" evidence="8">
    <location>
        <begin position="224"/>
        <end position="248"/>
    </location>
</feature>
<evidence type="ECO:0000313" key="9">
    <source>
        <dbReference type="EMBL" id="MFC6012923.1"/>
    </source>
</evidence>
<feature type="transmembrane region" description="Helical" evidence="8">
    <location>
        <begin position="161"/>
        <end position="181"/>
    </location>
</feature>
<dbReference type="PANTHER" id="PTHR33452">
    <property type="entry name" value="OXIDOREDUCTASE CATD-RELATED"/>
    <property type="match status" value="1"/>
</dbReference>
<protein>
    <submittedName>
        <fullName evidence="9">DoxX family membrane protein</fullName>
    </submittedName>
</protein>
<dbReference type="RefSeq" id="WP_378607324.1">
    <property type="nucleotide sequence ID" value="NZ_JBHSQN010000011.1"/>
</dbReference>
<evidence type="ECO:0000256" key="4">
    <source>
        <dbReference type="ARBA" id="ARBA00022692"/>
    </source>
</evidence>
<evidence type="ECO:0000256" key="3">
    <source>
        <dbReference type="ARBA" id="ARBA00022475"/>
    </source>
</evidence>
<keyword evidence="5 8" id="KW-1133">Transmembrane helix</keyword>
<feature type="compositionally biased region" description="Basic and acidic residues" evidence="7">
    <location>
        <begin position="70"/>
        <end position="82"/>
    </location>
</feature>
<evidence type="ECO:0000256" key="1">
    <source>
        <dbReference type="ARBA" id="ARBA00004651"/>
    </source>
</evidence>
<dbReference type="Pfam" id="PF07681">
    <property type="entry name" value="DoxX"/>
    <property type="match status" value="1"/>
</dbReference>
<gene>
    <name evidence="9" type="ORF">ACFP3H_17845</name>
</gene>
<evidence type="ECO:0000256" key="6">
    <source>
        <dbReference type="ARBA" id="ARBA00023136"/>
    </source>
</evidence>
<evidence type="ECO:0000313" key="10">
    <source>
        <dbReference type="Proteomes" id="UP001596223"/>
    </source>
</evidence>
<feature type="compositionally biased region" description="Low complexity" evidence="7">
    <location>
        <begin position="107"/>
        <end position="124"/>
    </location>
</feature>
<keyword evidence="4 8" id="KW-0812">Transmembrane</keyword>
<evidence type="ECO:0000256" key="8">
    <source>
        <dbReference type="SAM" id="Phobius"/>
    </source>
</evidence>
<dbReference type="EMBL" id="JBHSQN010000011">
    <property type="protein sequence ID" value="MFC6012923.1"/>
    <property type="molecule type" value="Genomic_DNA"/>
</dbReference>
<comment type="subcellular location">
    <subcellularLocation>
        <location evidence="1">Cell membrane</location>
        <topology evidence="1">Multi-pass membrane protein</topology>
    </subcellularLocation>
</comment>
<keyword evidence="10" id="KW-1185">Reference proteome</keyword>
<dbReference type="InterPro" id="IPR051907">
    <property type="entry name" value="DoxX-like_oxidoreductase"/>
</dbReference>
<evidence type="ECO:0000256" key="7">
    <source>
        <dbReference type="SAM" id="MobiDB-lite"/>
    </source>
</evidence>
<sequence length="338" mass="34885">MTDKSKDTSGADDAAKSDPATSPPAKSDPTEAATAPSGHARVEQPQVTKGATPAGRPVTSPFDSPTEQLHTSDPKDIPRTDEDLGLDPDDVPGASSARTEPVSTTKAAAAAPAHSDSAAPHSEATGGKDEYGYATIPPAAAPSASAARLQRRNREARRGTLDFGLFVLRVVVGGTFIYHGLQKLTGWFHGPNIDGTKTMMESGGWDYPSLSTALVIAGELGGGVLLVVGLATPLAAGAILATILNAWMWKQGMVPGFQYNSATPTGVELDSVLTGAALAIILTGPGRWSLDRSRGWATRPAWGSVVVALLAIAAAIATYWFLHGGNPLQGIGPFESKS</sequence>
<accession>A0ABW1JXJ3</accession>